<feature type="chain" id="PRO_5036415789" evidence="1">
    <location>
        <begin position="27"/>
        <end position="207"/>
    </location>
</feature>
<name>A0A819QZL5_9BILA</name>
<comment type="caution">
    <text evidence="4">The sequence shown here is derived from an EMBL/GenBank/DDBJ whole genome shotgun (WGS) entry which is preliminary data.</text>
</comment>
<keyword evidence="5" id="KW-1185">Reference proteome</keyword>
<evidence type="ECO:0000256" key="1">
    <source>
        <dbReference type="SAM" id="SignalP"/>
    </source>
</evidence>
<dbReference type="Proteomes" id="UP000663856">
    <property type="component" value="Unassembled WGS sequence"/>
</dbReference>
<accession>A0A819QZL5</accession>
<evidence type="ECO:0000313" key="5">
    <source>
        <dbReference type="Proteomes" id="UP000663866"/>
    </source>
</evidence>
<dbReference type="EMBL" id="CAJNOW010005876">
    <property type="protein sequence ID" value="CAF1466673.1"/>
    <property type="molecule type" value="Genomic_DNA"/>
</dbReference>
<dbReference type="EMBL" id="CAJNRF010007754">
    <property type="protein sequence ID" value="CAF2094573.1"/>
    <property type="molecule type" value="Genomic_DNA"/>
</dbReference>
<protein>
    <submittedName>
        <fullName evidence="4">Uncharacterized protein</fullName>
    </submittedName>
</protein>
<gene>
    <name evidence="2" type="ORF">KQP761_LOCUS12824</name>
    <name evidence="4" type="ORF">OVN521_LOCUS17270</name>
    <name evidence="3" type="ORF">WKI299_LOCUS18904</name>
</gene>
<evidence type="ECO:0000313" key="3">
    <source>
        <dbReference type="EMBL" id="CAF2094573.1"/>
    </source>
</evidence>
<proteinExistence type="predicted"/>
<dbReference type="OrthoDB" id="10059465at2759"/>
<sequence length="207" mass="23122">MFFDILAVFVVSLISSLFICSTSVNGLPLSSTRLHYIHNSPSADLSSSLRLLKHRSVPLVDHDSNGDDFEMFFGDSNENDGSSLSYIDRFNEPLESYPQSSSSSSSSSSLKFLPRKLLLLQKQKRSSQLSTKTHFNSYTASNNLADASHADNAAAASELNDSIRLSASLKNLIQTNPFARAWLTLLLQKIMQDQSMPYIFKYGRRRK</sequence>
<organism evidence="4 5">
    <name type="scientific">Rotaria magnacalcarata</name>
    <dbReference type="NCBI Taxonomy" id="392030"/>
    <lineage>
        <taxon>Eukaryota</taxon>
        <taxon>Metazoa</taxon>
        <taxon>Spiralia</taxon>
        <taxon>Gnathifera</taxon>
        <taxon>Rotifera</taxon>
        <taxon>Eurotatoria</taxon>
        <taxon>Bdelloidea</taxon>
        <taxon>Philodinida</taxon>
        <taxon>Philodinidae</taxon>
        <taxon>Rotaria</taxon>
    </lineage>
</organism>
<feature type="signal peptide" evidence="1">
    <location>
        <begin position="1"/>
        <end position="26"/>
    </location>
</feature>
<evidence type="ECO:0000313" key="2">
    <source>
        <dbReference type="EMBL" id="CAF1466673.1"/>
    </source>
</evidence>
<evidence type="ECO:0000313" key="4">
    <source>
        <dbReference type="EMBL" id="CAF4039023.1"/>
    </source>
</evidence>
<reference evidence="4" key="1">
    <citation type="submission" date="2021-02" db="EMBL/GenBank/DDBJ databases">
        <authorList>
            <person name="Nowell W R."/>
        </authorList>
    </citation>
    <scope>NUCLEOTIDE SEQUENCE</scope>
</reference>
<dbReference type="AlphaFoldDB" id="A0A819QZL5"/>
<dbReference type="EMBL" id="CAJOBG010002977">
    <property type="protein sequence ID" value="CAF4039023.1"/>
    <property type="molecule type" value="Genomic_DNA"/>
</dbReference>
<dbReference type="Proteomes" id="UP000663834">
    <property type="component" value="Unassembled WGS sequence"/>
</dbReference>
<keyword evidence="1" id="KW-0732">Signal</keyword>
<dbReference type="Proteomes" id="UP000663866">
    <property type="component" value="Unassembled WGS sequence"/>
</dbReference>